<comment type="caution">
    <text evidence="2">The sequence shown here is derived from an EMBL/GenBank/DDBJ whole genome shotgun (WGS) entry which is preliminary data.</text>
</comment>
<dbReference type="Proteomes" id="UP000715781">
    <property type="component" value="Unassembled WGS sequence"/>
</dbReference>
<reference evidence="2" key="2">
    <citation type="journal article" date="2022" name="Microbiol. Resour. Announc.">
        <title>Metagenome Sequencing to Explore Phylogenomics of Terrestrial Cyanobacteria.</title>
        <authorList>
            <person name="Ward R.D."/>
            <person name="Stajich J.E."/>
            <person name="Johansen J.R."/>
            <person name="Huntemann M."/>
            <person name="Clum A."/>
            <person name="Foster B."/>
            <person name="Foster B."/>
            <person name="Roux S."/>
            <person name="Palaniappan K."/>
            <person name="Varghese N."/>
            <person name="Mukherjee S."/>
            <person name="Reddy T.B.K."/>
            <person name="Daum C."/>
            <person name="Copeland A."/>
            <person name="Chen I.A."/>
            <person name="Ivanova N.N."/>
            <person name="Kyrpides N.C."/>
            <person name="Shapiro N."/>
            <person name="Eloe-Fadrosh E.A."/>
            <person name="Pietrasiak N."/>
        </authorList>
    </citation>
    <scope>NUCLEOTIDE SEQUENCE</scope>
    <source>
        <strain evidence="2">JT2-VF2</strain>
    </source>
</reference>
<dbReference type="SUPFAM" id="SSF52833">
    <property type="entry name" value="Thioredoxin-like"/>
    <property type="match status" value="1"/>
</dbReference>
<protein>
    <submittedName>
        <fullName evidence="2">Redoxin domain-containing protein</fullName>
    </submittedName>
</protein>
<name>A0A951Q6E4_9NOST</name>
<proteinExistence type="predicted"/>
<dbReference type="Pfam" id="PF00578">
    <property type="entry name" value="AhpC-TSA"/>
    <property type="match status" value="1"/>
</dbReference>
<evidence type="ECO:0000313" key="3">
    <source>
        <dbReference type="Proteomes" id="UP000715781"/>
    </source>
</evidence>
<dbReference type="AlphaFoldDB" id="A0A951Q6E4"/>
<evidence type="ECO:0000259" key="1">
    <source>
        <dbReference type="PROSITE" id="PS51352"/>
    </source>
</evidence>
<evidence type="ECO:0000313" key="2">
    <source>
        <dbReference type="EMBL" id="MBW4565618.1"/>
    </source>
</evidence>
<dbReference type="Gene3D" id="3.40.30.10">
    <property type="entry name" value="Glutaredoxin"/>
    <property type="match status" value="1"/>
</dbReference>
<dbReference type="GO" id="GO:0016209">
    <property type="term" value="F:antioxidant activity"/>
    <property type="evidence" value="ECO:0007669"/>
    <property type="project" value="InterPro"/>
</dbReference>
<dbReference type="PROSITE" id="PS51352">
    <property type="entry name" value="THIOREDOXIN_2"/>
    <property type="match status" value="1"/>
</dbReference>
<dbReference type="InterPro" id="IPR000866">
    <property type="entry name" value="AhpC/TSA"/>
</dbReference>
<reference evidence="2" key="1">
    <citation type="submission" date="2021-05" db="EMBL/GenBank/DDBJ databases">
        <authorList>
            <person name="Pietrasiak N."/>
            <person name="Ward R."/>
            <person name="Stajich J.E."/>
            <person name="Kurbessoian T."/>
        </authorList>
    </citation>
    <scope>NUCLEOTIDE SEQUENCE</scope>
    <source>
        <strain evidence="2">JT2-VF2</strain>
    </source>
</reference>
<accession>A0A951Q6E4</accession>
<sequence length="198" mass="22887">MRSDIVPGAVFPDYELPDHTAKRRKLSDLQGQHPMILVLSRGGYCPKDRRQAEGLVQLHRELEVAYCRLVTISTDNITETNEYRSGVGAHWPFLSDAGRKIQKDLDIAEYTDPLHNPMIPYTIVLETGLVIYKIYMGYWFFGRPTLEELRQDLRAILRKCRPDWDITTPELKAAWQEGHKGLFYPYGKTYAQTIGEQD</sequence>
<dbReference type="GO" id="GO:0016491">
    <property type="term" value="F:oxidoreductase activity"/>
    <property type="evidence" value="ECO:0007669"/>
    <property type="project" value="InterPro"/>
</dbReference>
<organism evidence="2 3">
    <name type="scientific">Mojavia pulchra JT2-VF2</name>
    <dbReference type="NCBI Taxonomy" id="287848"/>
    <lineage>
        <taxon>Bacteria</taxon>
        <taxon>Bacillati</taxon>
        <taxon>Cyanobacteriota</taxon>
        <taxon>Cyanophyceae</taxon>
        <taxon>Nostocales</taxon>
        <taxon>Nostocaceae</taxon>
    </lineage>
</organism>
<dbReference type="InterPro" id="IPR013766">
    <property type="entry name" value="Thioredoxin_domain"/>
</dbReference>
<feature type="domain" description="Thioredoxin" evidence="1">
    <location>
        <begin position="5"/>
        <end position="158"/>
    </location>
</feature>
<gene>
    <name evidence="2" type="ORF">KME32_31955</name>
</gene>
<dbReference type="InterPro" id="IPR036249">
    <property type="entry name" value="Thioredoxin-like_sf"/>
</dbReference>
<dbReference type="EMBL" id="JAHHHN010000042">
    <property type="protein sequence ID" value="MBW4565618.1"/>
    <property type="molecule type" value="Genomic_DNA"/>
</dbReference>